<keyword evidence="1" id="KW-0131">Cell cycle</keyword>
<keyword evidence="2" id="KW-1185">Reference proteome</keyword>
<organism evidence="1 2">
    <name type="scientific">Candidatus Aquarickettsia rohweri</name>
    <dbReference type="NCBI Taxonomy" id="2602574"/>
    <lineage>
        <taxon>Bacteria</taxon>
        <taxon>Pseudomonadati</taxon>
        <taxon>Pseudomonadota</taxon>
        <taxon>Alphaproteobacteria</taxon>
        <taxon>Rickettsiales</taxon>
        <taxon>Candidatus Midichloriaceae</taxon>
        <taxon>Candidatus Aquarickettsia</taxon>
    </lineage>
</organism>
<dbReference type="Proteomes" id="UP000279470">
    <property type="component" value="Unassembled WGS sequence"/>
</dbReference>
<dbReference type="GO" id="GO:0051301">
    <property type="term" value="P:cell division"/>
    <property type="evidence" value="ECO:0007669"/>
    <property type="project" value="UniProtKB-KW"/>
</dbReference>
<dbReference type="SUPFAM" id="SSF102829">
    <property type="entry name" value="Cell division protein ZapA-like"/>
    <property type="match status" value="1"/>
</dbReference>
<evidence type="ECO:0000313" key="2">
    <source>
        <dbReference type="Proteomes" id="UP000279470"/>
    </source>
</evidence>
<dbReference type="InterPro" id="IPR036192">
    <property type="entry name" value="Cell_div_ZapA-like_sf"/>
</dbReference>
<comment type="caution">
    <text evidence="1">The sequence shown here is derived from an EMBL/GenBank/DDBJ whole genome shotgun (WGS) entry which is preliminary data.</text>
</comment>
<keyword evidence="1" id="KW-0132">Cell division</keyword>
<dbReference type="RefSeq" id="WP_126044808.1">
    <property type="nucleotide sequence ID" value="NZ_RXFM01000045.1"/>
</dbReference>
<protein>
    <submittedName>
        <fullName evidence="1">Cell division protein ZapA</fullName>
    </submittedName>
</protein>
<dbReference type="AlphaFoldDB" id="A0A3R9Y8R0"/>
<reference evidence="2" key="1">
    <citation type="submission" date="2018-11" db="EMBL/GenBank/DDBJ databases">
        <title>Phylogenetic, genomic, and biogeographic characterization of a novel and ubiquitous marine invertebrate-associated Rickettsiales parasite, Candidatus Marinoinvertebrata rohwerii, gen. nov., sp. nov.</title>
        <authorList>
            <person name="Klinges J.G."/>
            <person name="Rosales S.M."/>
            <person name="Mcminds R."/>
            <person name="Shaver E.C."/>
            <person name="Shantz A."/>
            <person name="Peters E.C."/>
            <person name="Burkepile D.E."/>
            <person name="Silliman B.R."/>
            <person name="Vega Thurber R.L."/>
        </authorList>
    </citation>
    <scope>NUCLEOTIDE SEQUENCE [LARGE SCALE GENOMIC DNA]</scope>
    <source>
        <strain evidence="2">a_cerv_44</strain>
    </source>
</reference>
<dbReference type="InterPro" id="IPR007838">
    <property type="entry name" value="Cell_div_ZapA-like"/>
</dbReference>
<proteinExistence type="predicted"/>
<dbReference type="Pfam" id="PF05164">
    <property type="entry name" value="ZapA"/>
    <property type="match status" value="1"/>
</dbReference>
<name>A0A3R9Y8R0_9RICK</name>
<accession>A0A3R9Y8R0</accession>
<dbReference type="EMBL" id="RXFM01000045">
    <property type="protein sequence ID" value="RST66222.1"/>
    <property type="molecule type" value="Genomic_DNA"/>
</dbReference>
<sequence>MQEVELKVGNIQTKLHCENRDELIILSEKLNSAINDIKKNNNNISDAKALLVVSLQLINEIQVLEKSLKDLKASFFDQVDNEKKLISDSYQLVADQINKITILLKNSK</sequence>
<evidence type="ECO:0000313" key="1">
    <source>
        <dbReference type="EMBL" id="RST66222.1"/>
    </source>
</evidence>
<gene>
    <name evidence="1" type="primary">zapA</name>
    <name evidence="1" type="ORF">EIC27_03785</name>
</gene>